<keyword evidence="1" id="KW-1133">Transmembrane helix</keyword>
<evidence type="ECO:0000313" key="2">
    <source>
        <dbReference type="EMBL" id="OHA84335.1"/>
    </source>
</evidence>
<dbReference type="EMBL" id="MHUW01000001">
    <property type="protein sequence ID" value="OHA84335.1"/>
    <property type="molecule type" value="Genomic_DNA"/>
</dbReference>
<feature type="transmembrane region" description="Helical" evidence="1">
    <location>
        <begin position="14"/>
        <end position="34"/>
    </location>
</feature>
<reference evidence="2 3" key="1">
    <citation type="journal article" date="2016" name="Nat. Commun.">
        <title>Thousands of microbial genomes shed light on interconnected biogeochemical processes in an aquifer system.</title>
        <authorList>
            <person name="Anantharaman K."/>
            <person name="Brown C.T."/>
            <person name="Hug L.A."/>
            <person name="Sharon I."/>
            <person name="Castelle C.J."/>
            <person name="Probst A.J."/>
            <person name="Thomas B.C."/>
            <person name="Singh A."/>
            <person name="Wilkins M.J."/>
            <person name="Karaoz U."/>
            <person name="Brodie E.L."/>
            <person name="Williams K.H."/>
            <person name="Hubbard S.S."/>
            <person name="Banfield J.F."/>
        </authorList>
    </citation>
    <scope>NUCLEOTIDE SEQUENCE [LARGE SCALE GENOMIC DNA]</scope>
</reference>
<organism evidence="2 3">
    <name type="scientific">Candidatus Yonathbacteria bacterium RIFCSPLOWO2_01_FULL_47_33b</name>
    <dbReference type="NCBI Taxonomy" id="1802727"/>
    <lineage>
        <taxon>Bacteria</taxon>
        <taxon>Candidatus Yonathiibacteriota</taxon>
    </lineage>
</organism>
<proteinExistence type="predicted"/>
<accession>A0A1G2SH44</accession>
<evidence type="ECO:0000313" key="3">
    <source>
        <dbReference type="Proteomes" id="UP000177987"/>
    </source>
</evidence>
<dbReference type="AlphaFoldDB" id="A0A1G2SH44"/>
<comment type="caution">
    <text evidence="2">The sequence shown here is derived from an EMBL/GenBank/DDBJ whole genome shotgun (WGS) entry which is preliminary data.</text>
</comment>
<dbReference type="Proteomes" id="UP000177987">
    <property type="component" value="Unassembled WGS sequence"/>
</dbReference>
<dbReference type="STRING" id="1802727.A2937_01185"/>
<evidence type="ECO:0000256" key="1">
    <source>
        <dbReference type="SAM" id="Phobius"/>
    </source>
</evidence>
<keyword evidence="1" id="KW-0472">Membrane</keyword>
<sequence>MIHNHPTGSSEKGAAIVTFVLFFVIVSLAVVIGISTPIAREARTAGDFIRSKSSYYLAESGSEDVLYRIKNSKQVSPTEVLVLGGNSVTTTLTTVASNERSIFSTGSVGGNTRKVQTNVTTSSGAAFSFGVQAGDGGVIMENSSSISGNVYSSGPISRTGTGVITGDAISAGPTGSVSGVNVTGSVYAHTITSSTIGTDAHYQTISSSSVSGVSYPGSTDQDTSALPISDALITQWETDAATGGTISSPCPYKITGSTTIGPKKINCDLEIATNGTITLGGGIWVSGNITIKNNPTIKVDPAIGGQSVALIADNTTNRLTSSTVSIENGPTFVGSGTAGSYILFVSQNNSAETGGGTKAIEVENTANGALLVYAGHGEVVLKNSIALKEVTAYRLRLQNTANVTYESGLASLLFSSGPGGSWTVKDWFEVE</sequence>
<name>A0A1G2SH44_9BACT</name>
<gene>
    <name evidence="2" type="ORF">A2937_01185</name>
</gene>
<evidence type="ECO:0008006" key="4">
    <source>
        <dbReference type="Google" id="ProtNLM"/>
    </source>
</evidence>
<protein>
    <recommendedName>
        <fullName evidence="4">Type 4 fimbrial biogenesis protein PilX N-terminal domain-containing protein</fullName>
    </recommendedName>
</protein>
<keyword evidence="1" id="KW-0812">Transmembrane</keyword>